<sequence>MFLKRLKIPDFKVLQNIDIEYERHDGRPTYPVISLNAFFV</sequence>
<gene>
    <name evidence="1" type="ORF">SapgrDRAFT_0165</name>
</gene>
<evidence type="ECO:0000313" key="1">
    <source>
        <dbReference type="EMBL" id="EJF51924.1"/>
    </source>
</evidence>
<name>J0NWP3_9BACT</name>
<dbReference type="EMBL" id="JH719942">
    <property type="protein sequence ID" value="EJF51924.1"/>
    <property type="molecule type" value="Genomic_DNA"/>
</dbReference>
<accession>J0NWP3</accession>
<dbReference type="HOGENOM" id="CLU_3296323_0_0_10"/>
<evidence type="ECO:0000313" key="2">
    <source>
        <dbReference type="Proteomes" id="UP000005113"/>
    </source>
</evidence>
<dbReference type="Proteomes" id="UP000005113">
    <property type="component" value="Unassembled WGS sequence"/>
</dbReference>
<dbReference type="RefSeq" id="WP_002656479.1">
    <property type="nucleotide sequence ID" value="NZ_JH719942.1"/>
</dbReference>
<reference evidence="2" key="1">
    <citation type="journal article" date="2012" name="Stand. Genomic Sci.">
        <title>Permanent draft genome sequence of the gliding predator Saprospira grandis strain Sa g1 (= HR1).</title>
        <authorList>
            <person name="Mavromatis K."/>
            <person name="Chertkov O."/>
            <person name="Lapidus A."/>
            <person name="Nolan M."/>
            <person name="Lucas S."/>
            <person name="Tice H."/>
            <person name="Del Rio T.G."/>
            <person name="Cheng J.F."/>
            <person name="Han C."/>
            <person name="Tapia R."/>
            <person name="Bruce D."/>
            <person name="Goodwin L.A."/>
            <person name="Pitluck S."/>
            <person name="Huntemann M."/>
            <person name="Liolios K."/>
            <person name="Pagani I."/>
            <person name="Ivanova N."/>
            <person name="Mikhailova N."/>
            <person name="Pati A."/>
            <person name="Chen A."/>
            <person name="Palaniappan K."/>
            <person name="Land M."/>
            <person name="Brambilla E.M."/>
            <person name="Rohde M."/>
            <person name="Spring S."/>
            <person name="Goker M."/>
            <person name="Detter J.C."/>
            <person name="Bristow J."/>
            <person name="Eisen J.A."/>
            <person name="Markowitz V."/>
            <person name="Hugenholtz P."/>
            <person name="Kyrpides N.C."/>
            <person name="Klenk H.P."/>
            <person name="Woyke T."/>
        </authorList>
    </citation>
    <scope>NUCLEOTIDE SEQUENCE [LARGE SCALE GENOMIC DNA]</scope>
    <source>
        <strain evidence="2">DSM 2844</strain>
    </source>
</reference>
<dbReference type="AlphaFoldDB" id="J0NWP3"/>
<proteinExistence type="predicted"/>
<protein>
    <submittedName>
        <fullName evidence="1">Uncharacterized protein</fullName>
    </submittedName>
</protein>
<organism evidence="1 2">
    <name type="scientific">Saprospira grandis DSM 2844</name>
    <dbReference type="NCBI Taxonomy" id="694433"/>
    <lineage>
        <taxon>Bacteria</taxon>
        <taxon>Pseudomonadati</taxon>
        <taxon>Bacteroidota</taxon>
        <taxon>Saprospiria</taxon>
        <taxon>Saprospirales</taxon>
        <taxon>Saprospiraceae</taxon>
        <taxon>Saprospira</taxon>
    </lineage>
</organism>